<evidence type="ECO:0000256" key="2">
    <source>
        <dbReference type="ARBA" id="ARBA00022670"/>
    </source>
</evidence>
<protein>
    <submittedName>
        <fullName evidence="6">Gamma-D-glutamyl-L-lysine endopeptidase</fullName>
        <ecNumber evidence="6">3.4.-.-</ecNumber>
    </submittedName>
</protein>
<evidence type="ECO:0000256" key="4">
    <source>
        <dbReference type="ARBA" id="ARBA00022807"/>
    </source>
</evidence>
<dbReference type="InterPro" id="IPR041382">
    <property type="entry name" value="SH3_16"/>
</dbReference>
<proteinExistence type="inferred from homology"/>
<keyword evidence="4" id="KW-0788">Thiol protease</keyword>
<evidence type="ECO:0000256" key="3">
    <source>
        <dbReference type="ARBA" id="ARBA00022801"/>
    </source>
</evidence>
<dbReference type="AlphaFoldDB" id="A0A222E1P0"/>
<feature type="domain" description="NlpC/P60" evidence="5">
    <location>
        <begin position="161"/>
        <end position="284"/>
    </location>
</feature>
<dbReference type="GO" id="GO:0008234">
    <property type="term" value="F:cysteine-type peptidase activity"/>
    <property type="evidence" value="ECO:0007669"/>
    <property type="project" value="UniProtKB-KW"/>
</dbReference>
<dbReference type="Proteomes" id="UP000203589">
    <property type="component" value="Chromosome"/>
</dbReference>
<dbReference type="EMBL" id="CP022540">
    <property type="protein sequence ID" value="ASP20134.1"/>
    <property type="molecule type" value="Genomic_DNA"/>
</dbReference>
<dbReference type="Pfam" id="PF18348">
    <property type="entry name" value="SH3_16"/>
    <property type="match status" value="1"/>
</dbReference>
<dbReference type="PROSITE" id="PS51935">
    <property type="entry name" value="NLPC_P60"/>
    <property type="match status" value="1"/>
</dbReference>
<dbReference type="SUPFAM" id="SSF54001">
    <property type="entry name" value="Cysteine proteinases"/>
    <property type="match status" value="1"/>
</dbReference>
<gene>
    <name evidence="6" type="primary">ykfC</name>
    <name evidence="6" type="ORF">ANTHELSMS3_01435</name>
</gene>
<accession>A0A222E1P0</accession>
<dbReference type="Gene3D" id="3.90.1720.10">
    <property type="entry name" value="endopeptidase domain like (from Nostoc punctiforme)"/>
    <property type="match status" value="1"/>
</dbReference>
<evidence type="ECO:0000259" key="5">
    <source>
        <dbReference type="PROSITE" id="PS51935"/>
    </source>
</evidence>
<dbReference type="KEGG" id="aht:ANTHELSMS3_01435"/>
<comment type="similarity">
    <text evidence="1">Belongs to the peptidase C40 family.</text>
</comment>
<dbReference type="EC" id="3.4.-.-" evidence="6"/>
<keyword evidence="7" id="KW-1185">Reference proteome</keyword>
<evidence type="ECO:0000313" key="6">
    <source>
        <dbReference type="EMBL" id="ASP20134.1"/>
    </source>
</evidence>
<keyword evidence="2" id="KW-0645">Protease</keyword>
<dbReference type="InterPro" id="IPR051794">
    <property type="entry name" value="PG_Endopeptidase_C40"/>
</dbReference>
<dbReference type="InterPro" id="IPR000064">
    <property type="entry name" value="NLP_P60_dom"/>
</dbReference>
<dbReference type="PANTHER" id="PTHR47359">
    <property type="entry name" value="PEPTIDOGLYCAN DL-ENDOPEPTIDASE CWLO"/>
    <property type="match status" value="1"/>
</dbReference>
<organism evidence="6 7">
    <name type="scientific">Antarctobacter heliothermus</name>
    <dbReference type="NCBI Taxonomy" id="74033"/>
    <lineage>
        <taxon>Bacteria</taxon>
        <taxon>Pseudomonadati</taxon>
        <taxon>Pseudomonadota</taxon>
        <taxon>Alphaproteobacteria</taxon>
        <taxon>Rhodobacterales</taxon>
        <taxon>Roseobacteraceae</taxon>
        <taxon>Antarctobacter</taxon>
    </lineage>
</organism>
<dbReference type="InterPro" id="IPR038765">
    <property type="entry name" value="Papain-like_cys_pep_sf"/>
</dbReference>
<keyword evidence="3 6" id="KW-0378">Hydrolase</keyword>
<dbReference type="OrthoDB" id="9813368at2"/>
<reference evidence="6 7" key="1">
    <citation type="submission" date="2017-07" db="EMBL/GenBank/DDBJ databases">
        <title>Genome Sequence of Antarctobacter heliothermus Strain SMS3 Isolated from a culture of the Diatom Skeletonema marinoi.</title>
        <authorList>
            <person name="Topel M."/>
            <person name="Pinder M.I.M."/>
            <person name="Johansson O.N."/>
            <person name="Kourtchenko O."/>
            <person name="Godhe A."/>
            <person name="Clarke A.K."/>
        </authorList>
    </citation>
    <scope>NUCLEOTIDE SEQUENCE [LARGE SCALE GENOMIC DNA]</scope>
    <source>
        <strain evidence="6 7">SMS3</strain>
    </source>
</reference>
<dbReference type="PANTHER" id="PTHR47359:SF3">
    <property type="entry name" value="NLP_P60 DOMAIN-CONTAINING PROTEIN-RELATED"/>
    <property type="match status" value="1"/>
</dbReference>
<name>A0A222E1P0_9RHOB</name>
<evidence type="ECO:0000256" key="1">
    <source>
        <dbReference type="ARBA" id="ARBA00007074"/>
    </source>
</evidence>
<dbReference type="RefSeq" id="WP_094034261.1">
    <property type="nucleotide sequence ID" value="NZ_CP022540.1"/>
</dbReference>
<sequence>MDRRLTPSNGRVAHVSLRGQVEAECFVEGEPHRVIRPVADLLAKPDGGRDRQLLRGDGFRVLDLQGGMAFGFAQQDGYTGWMAAADLIAAPVAVETHRVNAAHSYGKSTPGLKAMGQITPLSLGTRLTALEITDGWARVAWSQDSAPQDLYVPSQHLVPIDRLDSDPVAVAEQLLGTPYLWGGDSSFGIDCSGLVQIALNSCGQTCPRDSDMQEALGTALPPGTPPQRGDLMFWKGHVAWVSDTDTILHANAHAMAVAYEPINQAVARIESQGDGLVIRHARLSSSV</sequence>
<dbReference type="GO" id="GO:0006508">
    <property type="term" value="P:proteolysis"/>
    <property type="evidence" value="ECO:0007669"/>
    <property type="project" value="UniProtKB-KW"/>
</dbReference>
<dbReference type="Pfam" id="PF00877">
    <property type="entry name" value="NLPC_P60"/>
    <property type="match status" value="1"/>
</dbReference>
<evidence type="ECO:0000313" key="7">
    <source>
        <dbReference type="Proteomes" id="UP000203589"/>
    </source>
</evidence>